<sequence>MKINEIAELAGLYVDRHYDYHGEDDKKKTRARIKYLESVLSEEEIEGANDRGLDCVSDRRKGYLFSDGPVLFGVIYTPSVLLT</sequence>
<keyword evidence="2" id="KW-1185">Reference proteome</keyword>
<evidence type="ECO:0000313" key="1">
    <source>
        <dbReference type="EMBL" id="AOH55311.1"/>
    </source>
</evidence>
<reference evidence="1 2" key="1">
    <citation type="submission" date="2016-08" db="EMBL/GenBank/DDBJ databases">
        <title>Complete genome sequence of Bacillus muralis G25-68, a strain with toxicity to nematodes.</title>
        <authorList>
            <person name="Zheng Z."/>
        </authorList>
    </citation>
    <scope>NUCLEOTIDE SEQUENCE [LARGE SCALE GENOMIC DNA]</scope>
    <source>
        <strain evidence="1 2">G25-68</strain>
    </source>
</reference>
<gene>
    <name evidence="1" type="ORF">ABE28_013205</name>
</gene>
<dbReference type="RefSeq" id="WP_064462095.1">
    <property type="nucleotide sequence ID" value="NZ_CP017080.1"/>
</dbReference>
<dbReference type="KEGG" id="bmur:ABE28_013205"/>
<accession>A0A1B3XQ33</accession>
<evidence type="ECO:0000313" key="2">
    <source>
        <dbReference type="Proteomes" id="UP000077926"/>
    </source>
</evidence>
<organism evidence="1 2">
    <name type="scientific">Peribacillus muralis</name>
    <dbReference type="NCBI Taxonomy" id="264697"/>
    <lineage>
        <taxon>Bacteria</taxon>
        <taxon>Bacillati</taxon>
        <taxon>Bacillota</taxon>
        <taxon>Bacilli</taxon>
        <taxon>Bacillales</taxon>
        <taxon>Bacillaceae</taxon>
        <taxon>Peribacillus</taxon>
    </lineage>
</organism>
<dbReference type="Proteomes" id="UP000077926">
    <property type="component" value="Chromosome"/>
</dbReference>
<dbReference type="AlphaFoldDB" id="A0A1B3XQ33"/>
<name>A0A1B3XQ33_9BACI</name>
<dbReference type="EMBL" id="CP017080">
    <property type="protein sequence ID" value="AOH55311.1"/>
    <property type="molecule type" value="Genomic_DNA"/>
</dbReference>
<protein>
    <submittedName>
        <fullName evidence="1">Uncharacterized protein</fullName>
    </submittedName>
</protein>
<proteinExistence type="predicted"/>